<proteinExistence type="predicted"/>
<comment type="caution">
    <text evidence="1">The sequence shown here is derived from an EMBL/GenBank/DDBJ whole genome shotgun (WGS) entry which is preliminary data.</text>
</comment>
<sequence length="125" mass="14084">MRTLVSVAGREKAQEGKCIFFFKRYDSSFDDKNIAEAVVCGSLHISEGTSLLGSISEQISKIYYPALTRLKLFTSYKRWDSVTKCHYNEMFCSIENFIRHLSWGNIHTLGAVGLGTLPDHGKMAL</sequence>
<dbReference type="Proteomes" id="UP001497497">
    <property type="component" value="Unassembled WGS sequence"/>
</dbReference>
<dbReference type="EMBL" id="CAXITT010001066">
    <property type="protein sequence ID" value="CAL1547795.1"/>
    <property type="molecule type" value="Genomic_DNA"/>
</dbReference>
<keyword evidence="2" id="KW-1185">Reference proteome</keyword>
<gene>
    <name evidence="1" type="ORF">GSLYS_00021112001</name>
</gene>
<accession>A0AAV2IMW1</accession>
<protein>
    <submittedName>
        <fullName evidence="1">Uncharacterized protein</fullName>
    </submittedName>
</protein>
<evidence type="ECO:0000313" key="2">
    <source>
        <dbReference type="Proteomes" id="UP001497497"/>
    </source>
</evidence>
<evidence type="ECO:0000313" key="1">
    <source>
        <dbReference type="EMBL" id="CAL1547795.1"/>
    </source>
</evidence>
<dbReference type="AlphaFoldDB" id="A0AAV2IMW1"/>
<reference evidence="1 2" key="1">
    <citation type="submission" date="2024-04" db="EMBL/GenBank/DDBJ databases">
        <authorList>
            <consortium name="Genoscope - CEA"/>
            <person name="William W."/>
        </authorList>
    </citation>
    <scope>NUCLEOTIDE SEQUENCE [LARGE SCALE GENOMIC DNA]</scope>
</reference>
<organism evidence="1 2">
    <name type="scientific">Lymnaea stagnalis</name>
    <name type="common">Great pond snail</name>
    <name type="synonym">Helix stagnalis</name>
    <dbReference type="NCBI Taxonomy" id="6523"/>
    <lineage>
        <taxon>Eukaryota</taxon>
        <taxon>Metazoa</taxon>
        <taxon>Spiralia</taxon>
        <taxon>Lophotrochozoa</taxon>
        <taxon>Mollusca</taxon>
        <taxon>Gastropoda</taxon>
        <taxon>Heterobranchia</taxon>
        <taxon>Euthyneura</taxon>
        <taxon>Panpulmonata</taxon>
        <taxon>Hygrophila</taxon>
        <taxon>Lymnaeoidea</taxon>
        <taxon>Lymnaeidae</taxon>
        <taxon>Lymnaea</taxon>
    </lineage>
</organism>
<name>A0AAV2IMW1_LYMST</name>
<feature type="non-terminal residue" evidence="1">
    <location>
        <position position="125"/>
    </location>
</feature>